<dbReference type="Pfam" id="PF04324">
    <property type="entry name" value="Fer2_BFD"/>
    <property type="match status" value="1"/>
</dbReference>
<dbReference type="InterPro" id="IPR036136">
    <property type="entry name" value="Nit/Sulf_reduc_fer-like_dom_sf"/>
</dbReference>
<evidence type="ECO:0000256" key="16">
    <source>
        <dbReference type="ARBA" id="ARBA00023004"/>
    </source>
</evidence>
<keyword evidence="18 21" id="KW-0534">Nitrate assimilation</keyword>
<evidence type="ECO:0000259" key="22">
    <source>
        <dbReference type="Pfam" id="PF01077"/>
    </source>
</evidence>
<keyword evidence="28" id="KW-1185">Reference proteome</keyword>
<keyword evidence="13" id="KW-0883">Thioether bond</keyword>
<evidence type="ECO:0000256" key="21">
    <source>
        <dbReference type="PIRNR" id="PIRNR037149"/>
    </source>
</evidence>
<keyword evidence="17" id="KW-0411">Iron-sulfur</keyword>
<dbReference type="Pfam" id="PF18267">
    <property type="entry name" value="Rubredoxin_C"/>
    <property type="match status" value="1"/>
</dbReference>
<dbReference type="InterPro" id="IPR017121">
    <property type="entry name" value="Nitrite_Rdtase_lsu"/>
</dbReference>
<sequence>MTPTPPTSETPRRRLLVVGNGMAGARTVEEILARGGREQFDITMIGDEPYGNYNRIMLSHVLAGEADVDDDELVLNPMSWYRENGVTLYAGDRALHLDRFAKTVTCESGREVGYDLLIVATGSNTFFPNMDGLRESDGRLGRGIFGFRTIADTNGMLQMADAHDDVSAVVIGGGLLGLEAAYGLRTQGLAVTVVHSPDHLMNQQLDERGGRVLRTEIEKRGITVRTGARTTAILRDDRDAVTGVRFADGDTVETDMVVVAAGIRPNTEFARSGGLVVERGIVVDDQMRCEDESSVYAVGECAQHRGEVYGLVAPVWEQAVVLAEHLTGTNPDAAYCGSRTTTKLKVAGIDVAAMGVKGPEREDDEFVQFYDPRSGVYKAVVVRDGALVGATLLGDIGKASMLAQAFDGRIDLPEDRAALLFDIGEPQGPDVAADLPDDTQVCNCNGVTKGDLVACVHSGAATLAEVCAKTRAGKGCGSCKGLVADIVACAAGGELADDPAANWYVPCIPLRKPDLITAIRARDLRSVSQVFAALAPAGEDAAAKMPLASLLRVVWGPDWIDERGALFINDRVHANIQRDGTFSVVPQMKGGVTTPDQLRRIADVADRYSVPLVKVTGGQRIDLLGIRKEDLPKVWADLGMPSGYAYGKSVRTVKTCVGSDYCRYGLGDSTSLGIAIEDRFQGLETPAKLKFAVAGCPRNCSEALCKDFGGVAVGDGRWEIYVGGAAGAHIRKGDLLATVDSGEEVLTIAGRFIQYYRENARWLERTYDFVPRLGIDRLQALLLHDEENIVTGLDERIAAAVAGYRDPWLERTTPKSPAQFVPSLPLLPLPQVPAR</sequence>
<dbReference type="InterPro" id="IPR023753">
    <property type="entry name" value="FAD/NAD-binding_dom"/>
</dbReference>
<dbReference type="Pfam" id="PF07992">
    <property type="entry name" value="Pyr_redox_2"/>
    <property type="match status" value="1"/>
</dbReference>
<evidence type="ECO:0000256" key="14">
    <source>
        <dbReference type="ARBA" id="ARBA00022827"/>
    </source>
</evidence>
<dbReference type="InterPro" id="IPR041575">
    <property type="entry name" value="Rubredoxin_C"/>
</dbReference>
<dbReference type="PANTHER" id="PTHR43809:SF1">
    <property type="entry name" value="NITRITE REDUCTASE (NADH) LARGE SUBUNIT"/>
    <property type="match status" value="1"/>
</dbReference>
<dbReference type="SUPFAM" id="SSF51905">
    <property type="entry name" value="FAD/NAD(P)-binding domain"/>
    <property type="match status" value="2"/>
</dbReference>
<evidence type="ECO:0000256" key="18">
    <source>
        <dbReference type="ARBA" id="ARBA00023063"/>
    </source>
</evidence>
<evidence type="ECO:0000256" key="9">
    <source>
        <dbReference type="ARBA" id="ARBA00022617"/>
    </source>
</evidence>
<dbReference type="Gene3D" id="3.90.480.20">
    <property type="match status" value="1"/>
</dbReference>
<keyword evidence="10 21" id="KW-0285">Flavoprotein</keyword>
<evidence type="ECO:0000256" key="17">
    <source>
        <dbReference type="ARBA" id="ARBA00023014"/>
    </source>
</evidence>
<comment type="cofactor">
    <cofactor evidence="2">
        <name>[4Fe-4S] cluster</name>
        <dbReference type="ChEBI" id="CHEBI:49883"/>
    </cofactor>
</comment>
<keyword evidence="12" id="KW-0479">Metal-binding</keyword>
<dbReference type="InterPro" id="IPR005117">
    <property type="entry name" value="NiRdtase/SiRdtase_haem-b_fer"/>
</dbReference>
<comment type="catalytic activity">
    <reaction evidence="20">
        <text>hydrogen sulfide + 6 oxidized [2Fe-2S]-[ferredoxin] + 3 H2O = sulfite + 6 reduced [2Fe-2S]-[ferredoxin] + 7 H(+)</text>
        <dbReference type="Rhea" id="RHEA:23132"/>
        <dbReference type="Rhea" id="RHEA-COMP:10000"/>
        <dbReference type="Rhea" id="RHEA-COMP:10001"/>
        <dbReference type="ChEBI" id="CHEBI:15377"/>
        <dbReference type="ChEBI" id="CHEBI:15378"/>
        <dbReference type="ChEBI" id="CHEBI:17359"/>
        <dbReference type="ChEBI" id="CHEBI:29919"/>
        <dbReference type="ChEBI" id="CHEBI:33737"/>
        <dbReference type="ChEBI" id="CHEBI:33738"/>
        <dbReference type="EC" id="1.8.7.1"/>
    </reaction>
</comment>
<feature type="domain" description="BFD-like [2Fe-2S]-binding" evidence="24">
    <location>
        <begin position="441"/>
        <end position="488"/>
    </location>
</feature>
<comment type="pathway">
    <text evidence="5">Nitrogen metabolism; nitrate reduction (assimilation).</text>
</comment>
<dbReference type="Gene3D" id="3.30.413.10">
    <property type="entry name" value="Sulfite Reductase Hemoprotein, domain 1"/>
    <property type="match status" value="1"/>
</dbReference>
<organism evidence="27 28">
    <name type="scientific">Rhodococcus zopfii</name>
    <dbReference type="NCBI Taxonomy" id="43772"/>
    <lineage>
        <taxon>Bacteria</taxon>
        <taxon>Bacillati</taxon>
        <taxon>Actinomycetota</taxon>
        <taxon>Actinomycetes</taxon>
        <taxon>Mycobacteriales</taxon>
        <taxon>Nocardiaceae</taxon>
        <taxon>Rhodococcus</taxon>
    </lineage>
</organism>
<evidence type="ECO:0000256" key="10">
    <source>
        <dbReference type="ARBA" id="ARBA00022630"/>
    </source>
</evidence>
<evidence type="ECO:0000259" key="24">
    <source>
        <dbReference type="Pfam" id="PF04324"/>
    </source>
</evidence>
<gene>
    <name evidence="27" type="ORF">F8M49_09040</name>
</gene>
<evidence type="ECO:0000256" key="15">
    <source>
        <dbReference type="ARBA" id="ARBA00023002"/>
    </source>
</evidence>
<evidence type="ECO:0000313" key="27">
    <source>
        <dbReference type="EMBL" id="MDV2475507.1"/>
    </source>
</evidence>
<dbReference type="InterPro" id="IPR006067">
    <property type="entry name" value="NO2/SO3_Rdtase_4Fe4S_dom"/>
</dbReference>
<dbReference type="Proteomes" id="UP001275440">
    <property type="component" value="Unassembled WGS sequence"/>
</dbReference>
<evidence type="ECO:0000256" key="3">
    <source>
        <dbReference type="ARBA" id="ARBA00001974"/>
    </source>
</evidence>
<dbReference type="EMBL" id="WBMO01000001">
    <property type="protein sequence ID" value="MDV2475507.1"/>
    <property type="molecule type" value="Genomic_DNA"/>
</dbReference>
<protein>
    <recommendedName>
        <fullName evidence="7">assimilatory sulfite reductase (ferredoxin)</fullName>
        <ecNumber evidence="7">1.8.7.1</ecNumber>
    </recommendedName>
</protein>
<dbReference type="Gene3D" id="3.50.50.60">
    <property type="entry name" value="FAD/NAD(P)-binding domain"/>
    <property type="match status" value="2"/>
</dbReference>
<dbReference type="InterPro" id="IPR016156">
    <property type="entry name" value="FAD/NAD-linked_Rdtase_dimer_sf"/>
</dbReference>
<dbReference type="InterPro" id="IPR006066">
    <property type="entry name" value="NO2/SO3_Rdtase_FeS/sirohaem_BS"/>
</dbReference>
<evidence type="ECO:0000256" key="7">
    <source>
        <dbReference type="ARBA" id="ARBA00012353"/>
    </source>
</evidence>
<comment type="caution">
    <text evidence="27">The sequence shown here is derived from an EMBL/GenBank/DDBJ whole genome shotgun (WGS) entry which is preliminary data.</text>
</comment>
<evidence type="ECO:0000256" key="1">
    <source>
        <dbReference type="ARBA" id="ARBA00001929"/>
    </source>
</evidence>
<feature type="domain" description="Nitrite/sulphite reductase 4Fe-4S" evidence="22">
    <location>
        <begin position="647"/>
        <end position="782"/>
    </location>
</feature>
<keyword evidence="11" id="KW-0001">2Fe-2S</keyword>
<dbReference type="NCBIfam" id="TIGR02374">
    <property type="entry name" value="nitri_red_nirB"/>
    <property type="match status" value="1"/>
</dbReference>
<evidence type="ECO:0000256" key="4">
    <source>
        <dbReference type="ARBA" id="ARBA00003247"/>
    </source>
</evidence>
<name>A0ABU3WP45_9NOCA</name>
<keyword evidence="9" id="KW-0349">Heme</keyword>
<comment type="cofactor">
    <cofactor evidence="3 21">
        <name>FAD</name>
        <dbReference type="ChEBI" id="CHEBI:57692"/>
    </cofactor>
</comment>
<keyword evidence="15" id="KW-0560">Oxidoreductase</keyword>
<dbReference type="InterPro" id="IPR012744">
    <property type="entry name" value="Nitri_red_NirB"/>
</dbReference>
<dbReference type="PIRSF" id="PIRSF037149">
    <property type="entry name" value="NirB"/>
    <property type="match status" value="1"/>
</dbReference>
<dbReference type="PRINTS" id="PR00368">
    <property type="entry name" value="FADPNR"/>
</dbReference>
<evidence type="ECO:0000256" key="2">
    <source>
        <dbReference type="ARBA" id="ARBA00001966"/>
    </source>
</evidence>
<feature type="domain" description="Nitrite/Sulfite reductase ferredoxin-like" evidence="23">
    <location>
        <begin position="576"/>
        <end position="638"/>
    </location>
</feature>
<evidence type="ECO:0000256" key="19">
    <source>
        <dbReference type="ARBA" id="ARBA00034078"/>
    </source>
</evidence>
<dbReference type="SUPFAM" id="SSF55124">
    <property type="entry name" value="Nitrite/Sulfite reductase N-terminal domain-like"/>
    <property type="match status" value="1"/>
</dbReference>
<feature type="domain" description="NADH-rubredoxin oxidoreductase C-terminal" evidence="26">
    <location>
        <begin position="342"/>
        <end position="405"/>
    </location>
</feature>
<dbReference type="PANTHER" id="PTHR43809">
    <property type="entry name" value="NITRITE REDUCTASE (NADH) LARGE SUBUNIT"/>
    <property type="match status" value="1"/>
</dbReference>
<evidence type="ECO:0000259" key="25">
    <source>
        <dbReference type="Pfam" id="PF07992"/>
    </source>
</evidence>
<dbReference type="Gene3D" id="1.10.10.1100">
    <property type="entry name" value="BFD-like [2Fe-2S]-binding domain"/>
    <property type="match status" value="1"/>
</dbReference>
<keyword evidence="14 21" id="KW-0274">FAD</keyword>
<dbReference type="Gene3D" id="3.30.390.30">
    <property type="match status" value="1"/>
</dbReference>
<evidence type="ECO:0000256" key="13">
    <source>
        <dbReference type="ARBA" id="ARBA00022784"/>
    </source>
</evidence>
<dbReference type="InterPro" id="IPR041854">
    <property type="entry name" value="BFD-like_2Fe2S-bd_dom_sf"/>
</dbReference>
<dbReference type="InterPro" id="IPR036188">
    <property type="entry name" value="FAD/NAD-bd_sf"/>
</dbReference>
<evidence type="ECO:0000256" key="6">
    <source>
        <dbReference type="ARBA" id="ARBA00010429"/>
    </source>
</evidence>
<evidence type="ECO:0000256" key="11">
    <source>
        <dbReference type="ARBA" id="ARBA00022714"/>
    </source>
</evidence>
<accession>A0ABU3WP45</accession>
<comment type="cofactor">
    <cofactor evidence="19">
        <name>[2Fe-2S] cluster</name>
        <dbReference type="ChEBI" id="CHEBI:190135"/>
    </cofactor>
</comment>
<evidence type="ECO:0000313" key="28">
    <source>
        <dbReference type="Proteomes" id="UP001275440"/>
    </source>
</evidence>
<keyword evidence="16" id="KW-0408">Iron</keyword>
<dbReference type="InterPro" id="IPR007419">
    <property type="entry name" value="BFD-like_2Fe2S-bd_dom"/>
</dbReference>
<dbReference type="PRINTS" id="PR00397">
    <property type="entry name" value="SIROHAEM"/>
</dbReference>
<comment type="cofactor">
    <cofactor evidence="1">
        <name>siroheme</name>
        <dbReference type="ChEBI" id="CHEBI:60052"/>
    </cofactor>
</comment>
<evidence type="ECO:0000256" key="5">
    <source>
        <dbReference type="ARBA" id="ARBA00005096"/>
    </source>
</evidence>
<evidence type="ECO:0000256" key="20">
    <source>
        <dbReference type="ARBA" id="ARBA00049518"/>
    </source>
</evidence>
<comment type="function">
    <text evidence="4">Catalyzes the reduction of sulfite to sulfide, a step in the biosynthesis of sulfur-containing amino acids and cofactors.</text>
</comment>
<keyword evidence="8" id="KW-0004">4Fe-4S</keyword>
<feature type="domain" description="FAD/NAD(P)-binding" evidence="25">
    <location>
        <begin position="14"/>
        <end position="305"/>
    </location>
</feature>
<dbReference type="InterPro" id="IPR045854">
    <property type="entry name" value="NO2/SO3_Rdtase_4Fe4S_sf"/>
</dbReference>
<dbReference type="EC" id="1.8.7.1" evidence="7"/>
<reference evidence="27 28" key="1">
    <citation type="submission" date="2019-10" db="EMBL/GenBank/DDBJ databases">
        <title>Draft Genome Assembly of Rhodococcus zopfii DSM44189.</title>
        <authorList>
            <person name="Sutton J.M."/>
            <person name="Akob D.M."/>
            <person name="Bushman T.J."/>
        </authorList>
    </citation>
    <scope>NUCLEOTIDE SEQUENCE [LARGE SCALE GENOMIC DNA]</scope>
    <source>
        <strain evidence="27 28">DSM 44189</strain>
    </source>
</reference>
<dbReference type="PRINTS" id="PR00411">
    <property type="entry name" value="PNDRDTASEI"/>
</dbReference>
<evidence type="ECO:0000259" key="26">
    <source>
        <dbReference type="Pfam" id="PF18267"/>
    </source>
</evidence>
<dbReference type="Pfam" id="PF01077">
    <property type="entry name" value="NIR_SIR"/>
    <property type="match status" value="1"/>
</dbReference>
<dbReference type="InterPro" id="IPR052034">
    <property type="entry name" value="NasD-like"/>
</dbReference>
<comment type="similarity">
    <text evidence="6">Belongs to the nitrite and sulfite reductase 4Fe-4S domain family.</text>
</comment>
<evidence type="ECO:0000256" key="8">
    <source>
        <dbReference type="ARBA" id="ARBA00022485"/>
    </source>
</evidence>
<proteinExistence type="inferred from homology"/>
<evidence type="ECO:0000259" key="23">
    <source>
        <dbReference type="Pfam" id="PF03460"/>
    </source>
</evidence>
<dbReference type="Pfam" id="PF03460">
    <property type="entry name" value="NIR_SIR_ferr"/>
    <property type="match status" value="1"/>
</dbReference>
<evidence type="ECO:0000256" key="12">
    <source>
        <dbReference type="ARBA" id="ARBA00022723"/>
    </source>
</evidence>
<dbReference type="SUPFAM" id="SSF56014">
    <property type="entry name" value="Nitrite and sulphite reductase 4Fe-4S domain-like"/>
    <property type="match status" value="1"/>
</dbReference>